<feature type="region of interest" description="Disordered" evidence="1">
    <location>
        <begin position="1"/>
        <end position="201"/>
    </location>
</feature>
<evidence type="ECO:0000256" key="1">
    <source>
        <dbReference type="SAM" id="MobiDB-lite"/>
    </source>
</evidence>
<dbReference type="AlphaFoldDB" id="A0AAD5UVR7"/>
<evidence type="ECO:0000313" key="3">
    <source>
        <dbReference type="Proteomes" id="UP001212997"/>
    </source>
</evidence>
<accession>A0AAD5UVR7</accession>
<gene>
    <name evidence="2" type="ORF">NLI96_g10096</name>
</gene>
<evidence type="ECO:0000313" key="2">
    <source>
        <dbReference type="EMBL" id="KAJ3477965.1"/>
    </source>
</evidence>
<dbReference type="EMBL" id="JANAWD010000549">
    <property type="protein sequence ID" value="KAJ3477965.1"/>
    <property type="molecule type" value="Genomic_DNA"/>
</dbReference>
<dbReference type="Proteomes" id="UP001212997">
    <property type="component" value="Unassembled WGS sequence"/>
</dbReference>
<feature type="compositionally biased region" description="Acidic residues" evidence="1">
    <location>
        <begin position="80"/>
        <end position="93"/>
    </location>
</feature>
<organism evidence="2 3">
    <name type="scientific">Meripilus lineatus</name>
    <dbReference type="NCBI Taxonomy" id="2056292"/>
    <lineage>
        <taxon>Eukaryota</taxon>
        <taxon>Fungi</taxon>
        <taxon>Dikarya</taxon>
        <taxon>Basidiomycota</taxon>
        <taxon>Agaricomycotina</taxon>
        <taxon>Agaricomycetes</taxon>
        <taxon>Polyporales</taxon>
        <taxon>Meripilaceae</taxon>
        <taxon>Meripilus</taxon>
    </lineage>
</organism>
<keyword evidence="3" id="KW-1185">Reference proteome</keyword>
<feature type="compositionally biased region" description="Polar residues" evidence="1">
    <location>
        <begin position="64"/>
        <end position="76"/>
    </location>
</feature>
<comment type="caution">
    <text evidence="2">The sequence shown here is derived from an EMBL/GenBank/DDBJ whole genome shotgun (WGS) entry which is preliminary data.</text>
</comment>
<reference evidence="2" key="1">
    <citation type="submission" date="2022-07" db="EMBL/GenBank/DDBJ databases">
        <title>Genome Sequence of Physisporinus lineatus.</title>
        <authorList>
            <person name="Buettner E."/>
        </authorList>
    </citation>
    <scope>NUCLEOTIDE SEQUENCE</scope>
    <source>
        <strain evidence="2">VT162</strain>
    </source>
</reference>
<feature type="compositionally biased region" description="Polar residues" evidence="1">
    <location>
        <begin position="94"/>
        <end position="103"/>
    </location>
</feature>
<proteinExistence type="predicted"/>
<sequence>MSEQNPRTPAPPENAPKGKKKMDSTIPKTTRATSASTRPRSKRQAAKKALTEKETAVTPPLVTETPQQEQTTSKPPTSEVLEEDFFMSTEDPDNQSQSTAPSSDHSHPPTSGSEPPSPMSEPESEDPPSWMEALPNGLLEGEPSPTPQKLDKGKSRALETSVEPEDVFNLEDKETEVPYTLMDKGKGKSITAPSPPPLPEK</sequence>
<name>A0AAD5UVR7_9APHY</name>
<protein>
    <submittedName>
        <fullName evidence="2">Uncharacterized protein</fullName>
    </submittedName>
</protein>
<feature type="compositionally biased region" description="Low complexity" evidence="1">
    <location>
        <begin position="27"/>
        <end position="38"/>
    </location>
</feature>